<feature type="compositionally biased region" description="Basic and acidic residues" evidence="5">
    <location>
        <begin position="70"/>
        <end position="98"/>
    </location>
</feature>
<gene>
    <name evidence="8" type="ORF">ANTHELSMS3_03126</name>
</gene>
<dbReference type="EMBL" id="CP022540">
    <property type="protein sequence ID" value="ASP21777.1"/>
    <property type="molecule type" value="Genomic_DNA"/>
</dbReference>
<reference evidence="8 9" key="1">
    <citation type="submission" date="2017-07" db="EMBL/GenBank/DDBJ databases">
        <title>Genome Sequence of Antarctobacter heliothermus Strain SMS3 Isolated from a culture of the Diatom Skeletonema marinoi.</title>
        <authorList>
            <person name="Topel M."/>
            <person name="Pinder M.I.M."/>
            <person name="Johansson O.N."/>
            <person name="Kourtchenko O."/>
            <person name="Godhe A."/>
            <person name="Clarke A.K."/>
        </authorList>
    </citation>
    <scope>NUCLEOTIDE SEQUENCE [LARGE SCALE GENOMIC DNA]</scope>
    <source>
        <strain evidence="8 9">SMS3</strain>
    </source>
</reference>
<protein>
    <submittedName>
        <fullName evidence="8">TonB-like protein</fullName>
    </submittedName>
</protein>
<keyword evidence="2" id="KW-0812">Transmembrane</keyword>
<feature type="region of interest" description="Disordered" evidence="5">
    <location>
        <begin position="54"/>
        <end position="129"/>
    </location>
</feature>
<dbReference type="Proteomes" id="UP000203589">
    <property type="component" value="Chromosome"/>
</dbReference>
<name>A0A222E6E9_9RHOB</name>
<evidence type="ECO:0000313" key="8">
    <source>
        <dbReference type="EMBL" id="ASP21777.1"/>
    </source>
</evidence>
<proteinExistence type="predicted"/>
<feature type="region of interest" description="Disordered" evidence="5">
    <location>
        <begin position="364"/>
        <end position="385"/>
    </location>
</feature>
<dbReference type="KEGG" id="aht:ANTHELSMS3_03126"/>
<feature type="compositionally biased region" description="Basic residues" evidence="5">
    <location>
        <begin position="246"/>
        <end position="255"/>
    </location>
</feature>
<keyword evidence="4" id="KW-0472">Membrane</keyword>
<dbReference type="GO" id="GO:0016020">
    <property type="term" value="C:membrane"/>
    <property type="evidence" value="ECO:0007669"/>
    <property type="project" value="UniProtKB-SubCell"/>
</dbReference>
<keyword evidence="9" id="KW-1185">Reference proteome</keyword>
<evidence type="ECO:0000256" key="6">
    <source>
        <dbReference type="SAM" id="SignalP"/>
    </source>
</evidence>
<feature type="domain" description="TonB C-terminal" evidence="7">
    <location>
        <begin position="299"/>
        <end position="385"/>
    </location>
</feature>
<evidence type="ECO:0000256" key="4">
    <source>
        <dbReference type="ARBA" id="ARBA00023136"/>
    </source>
</evidence>
<evidence type="ECO:0000256" key="5">
    <source>
        <dbReference type="SAM" id="MobiDB-lite"/>
    </source>
</evidence>
<evidence type="ECO:0000313" key="9">
    <source>
        <dbReference type="Proteomes" id="UP000203589"/>
    </source>
</evidence>
<evidence type="ECO:0000259" key="7">
    <source>
        <dbReference type="PROSITE" id="PS52015"/>
    </source>
</evidence>
<dbReference type="AlphaFoldDB" id="A0A222E6E9"/>
<feature type="chain" id="PRO_5012781641" evidence="6">
    <location>
        <begin position="25"/>
        <end position="385"/>
    </location>
</feature>
<organism evidence="8 9">
    <name type="scientific">Antarctobacter heliothermus</name>
    <dbReference type="NCBI Taxonomy" id="74033"/>
    <lineage>
        <taxon>Bacteria</taxon>
        <taxon>Pseudomonadati</taxon>
        <taxon>Pseudomonadota</taxon>
        <taxon>Alphaproteobacteria</taxon>
        <taxon>Rhodobacterales</taxon>
        <taxon>Roseobacteraceae</taxon>
        <taxon>Antarctobacter</taxon>
    </lineage>
</organism>
<dbReference type="SUPFAM" id="SSF74653">
    <property type="entry name" value="TolA/TonB C-terminal domain"/>
    <property type="match status" value="1"/>
</dbReference>
<dbReference type="Pfam" id="PF13103">
    <property type="entry name" value="TonB_2"/>
    <property type="match status" value="1"/>
</dbReference>
<feature type="compositionally biased region" description="Low complexity" evidence="5">
    <location>
        <begin position="256"/>
        <end position="265"/>
    </location>
</feature>
<dbReference type="NCBIfam" id="TIGR01352">
    <property type="entry name" value="tonB_Cterm"/>
    <property type="match status" value="1"/>
</dbReference>
<dbReference type="GO" id="GO:0055085">
    <property type="term" value="P:transmembrane transport"/>
    <property type="evidence" value="ECO:0007669"/>
    <property type="project" value="InterPro"/>
</dbReference>
<feature type="compositionally biased region" description="Low complexity" evidence="5">
    <location>
        <begin position="170"/>
        <end position="196"/>
    </location>
</feature>
<feature type="compositionally biased region" description="Low complexity" evidence="5">
    <location>
        <begin position="272"/>
        <end position="286"/>
    </location>
</feature>
<evidence type="ECO:0000256" key="1">
    <source>
        <dbReference type="ARBA" id="ARBA00004167"/>
    </source>
</evidence>
<evidence type="ECO:0000256" key="3">
    <source>
        <dbReference type="ARBA" id="ARBA00022989"/>
    </source>
</evidence>
<evidence type="ECO:0000256" key="2">
    <source>
        <dbReference type="ARBA" id="ARBA00022692"/>
    </source>
</evidence>
<feature type="region of interest" description="Disordered" evidence="5">
    <location>
        <begin position="149"/>
        <end position="303"/>
    </location>
</feature>
<keyword evidence="6" id="KW-0732">Signal</keyword>
<comment type="subcellular location">
    <subcellularLocation>
        <location evidence="1">Membrane</location>
        <topology evidence="1">Single-pass membrane protein</topology>
    </subcellularLocation>
</comment>
<accession>A0A222E6E9</accession>
<dbReference type="InterPro" id="IPR006260">
    <property type="entry name" value="TonB/TolA_C"/>
</dbReference>
<dbReference type="PROSITE" id="PS52015">
    <property type="entry name" value="TONB_CTD"/>
    <property type="match status" value="1"/>
</dbReference>
<dbReference type="RefSeq" id="WP_094035644.1">
    <property type="nucleotide sequence ID" value="NZ_CP022540.1"/>
</dbReference>
<dbReference type="Gene3D" id="3.30.1150.10">
    <property type="match status" value="1"/>
</dbReference>
<keyword evidence="3" id="KW-1133">Transmembrane helix</keyword>
<sequence>MIRSSQAAKAVALSTAIAVHGALALALSVPETVKTEGADGAVEVRLGNAFQDMAAGTLTPDPSDTIQPDDVTKAAEPEQTDRTAADVPDEARPDRPTDRLTAALANPVTPDRPETVTTTPPPEAAEQVSPVALAPDMADGTLARNAAEIAKPLPPERADQTTPKTVKPMAPKAASPVAPATVTAAAPKSAPVPTKPESATAVRPESATPHAEVLPEKLSSKAPESAAVTRSLRPKQRSTEFEKAHKPAPKPKPVKQAKTPTKQPQGGAPHNARAGSTTGKAAATARQSGSGGRTKEAGNAAASNYPGLVMRRLSRAGKPNISARGTAVVTFSISSGGGLASVSLAQSSGSSALDSAAVRLVRGAGPFPKPPQGARRSFSVRIQGR</sequence>
<feature type="signal peptide" evidence="6">
    <location>
        <begin position="1"/>
        <end position="24"/>
    </location>
</feature>
<dbReference type="OrthoDB" id="7930032at2"/>
<dbReference type="InterPro" id="IPR037682">
    <property type="entry name" value="TonB_C"/>
</dbReference>